<dbReference type="PROSITE" id="PS50013">
    <property type="entry name" value="CHROMO_2"/>
    <property type="match status" value="2"/>
</dbReference>
<dbReference type="InterPro" id="IPR049730">
    <property type="entry name" value="SNF2/RAD54-like_C"/>
</dbReference>
<dbReference type="Pfam" id="PF25029">
    <property type="entry name" value="MOM1"/>
    <property type="match status" value="1"/>
</dbReference>
<dbReference type="GO" id="GO:0000785">
    <property type="term" value="C:chromatin"/>
    <property type="evidence" value="ECO:0007669"/>
    <property type="project" value="TreeGrafter"/>
</dbReference>
<dbReference type="Gene3D" id="3.40.50.10810">
    <property type="entry name" value="Tandem AAA-ATPase domain"/>
    <property type="match status" value="1"/>
</dbReference>
<protein>
    <submittedName>
        <fullName evidence="16">LOW QUALITY PROTEIN: uncharacterized protein LOC105051204</fullName>
    </submittedName>
</protein>
<dbReference type="GO" id="GO:0003677">
    <property type="term" value="F:DNA binding"/>
    <property type="evidence" value="ECO:0007669"/>
    <property type="project" value="TreeGrafter"/>
</dbReference>
<feature type="domain" description="Helicase C-terminal" evidence="14">
    <location>
        <begin position="714"/>
        <end position="877"/>
    </location>
</feature>
<dbReference type="Pfam" id="PF00271">
    <property type="entry name" value="Helicase_C"/>
    <property type="match status" value="1"/>
</dbReference>
<feature type="compositionally biased region" description="Polar residues" evidence="11">
    <location>
        <begin position="1449"/>
        <end position="1465"/>
    </location>
</feature>
<evidence type="ECO:0000256" key="5">
    <source>
        <dbReference type="ARBA" id="ARBA00022771"/>
    </source>
</evidence>
<feature type="region of interest" description="Disordered" evidence="11">
    <location>
        <begin position="1885"/>
        <end position="1929"/>
    </location>
</feature>
<dbReference type="InterPro" id="IPR013083">
    <property type="entry name" value="Znf_RING/FYVE/PHD"/>
</dbReference>
<dbReference type="Pfam" id="PF00176">
    <property type="entry name" value="SNF2-rel_dom"/>
    <property type="match status" value="1"/>
</dbReference>
<dbReference type="Proteomes" id="UP000504607">
    <property type="component" value="Chromosome 9"/>
</dbReference>
<evidence type="ECO:0000256" key="8">
    <source>
        <dbReference type="ARBA" id="ARBA00022840"/>
    </source>
</evidence>
<feature type="compositionally biased region" description="Polar residues" evidence="11">
    <location>
        <begin position="1704"/>
        <end position="1718"/>
    </location>
</feature>
<dbReference type="SMART" id="SM00298">
    <property type="entry name" value="CHROMO"/>
    <property type="match status" value="2"/>
</dbReference>
<dbReference type="Gene3D" id="2.40.50.40">
    <property type="match status" value="2"/>
</dbReference>
<evidence type="ECO:0000256" key="4">
    <source>
        <dbReference type="ARBA" id="ARBA00022741"/>
    </source>
</evidence>
<dbReference type="Pfam" id="PF00385">
    <property type="entry name" value="Chromo"/>
    <property type="match status" value="1"/>
</dbReference>
<feature type="region of interest" description="Disordered" evidence="11">
    <location>
        <begin position="1"/>
        <end position="22"/>
    </location>
</feature>
<dbReference type="GO" id="GO:0016887">
    <property type="term" value="F:ATP hydrolysis activity"/>
    <property type="evidence" value="ECO:0007669"/>
    <property type="project" value="TreeGrafter"/>
</dbReference>
<dbReference type="Gene3D" id="3.40.50.300">
    <property type="entry name" value="P-loop containing nucleotide triphosphate hydrolases"/>
    <property type="match status" value="1"/>
</dbReference>
<feature type="compositionally biased region" description="Polar residues" evidence="11">
    <location>
        <begin position="1918"/>
        <end position="1929"/>
    </location>
</feature>
<evidence type="ECO:0000259" key="13">
    <source>
        <dbReference type="PROSITE" id="PS50016"/>
    </source>
</evidence>
<dbReference type="Gene3D" id="3.30.40.10">
    <property type="entry name" value="Zinc/RING finger domain, C3HC4 (zinc finger)"/>
    <property type="match status" value="1"/>
</dbReference>
<evidence type="ECO:0000259" key="12">
    <source>
        <dbReference type="PROSITE" id="PS50013"/>
    </source>
</evidence>
<feature type="compositionally biased region" description="Polar residues" evidence="11">
    <location>
        <begin position="1684"/>
        <end position="1694"/>
    </location>
</feature>
<feature type="region of interest" description="Disordered" evidence="11">
    <location>
        <begin position="1045"/>
        <end position="1076"/>
    </location>
</feature>
<dbReference type="SUPFAM" id="SSF52540">
    <property type="entry name" value="P-loop containing nucleoside triphosphate hydrolases"/>
    <property type="match status" value="2"/>
</dbReference>
<evidence type="ECO:0000256" key="9">
    <source>
        <dbReference type="ARBA" id="ARBA00023242"/>
    </source>
</evidence>
<dbReference type="GO" id="GO:0140658">
    <property type="term" value="F:ATP-dependent chromatin remodeler activity"/>
    <property type="evidence" value="ECO:0007669"/>
    <property type="project" value="TreeGrafter"/>
</dbReference>
<gene>
    <name evidence="16" type="primary">LOC105051204</name>
</gene>
<feature type="compositionally biased region" description="Low complexity" evidence="11">
    <location>
        <begin position="2132"/>
        <end position="2174"/>
    </location>
</feature>
<dbReference type="SMART" id="SM00249">
    <property type="entry name" value="PHD"/>
    <property type="match status" value="1"/>
</dbReference>
<dbReference type="InterPro" id="IPR001965">
    <property type="entry name" value="Znf_PHD"/>
</dbReference>
<evidence type="ECO:0000256" key="3">
    <source>
        <dbReference type="ARBA" id="ARBA00022737"/>
    </source>
</evidence>
<feature type="domain" description="PHD-type" evidence="13">
    <location>
        <begin position="180"/>
        <end position="229"/>
    </location>
</feature>
<dbReference type="GO" id="GO:0042393">
    <property type="term" value="F:histone binding"/>
    <property type="evidence" value="ECO:0007669"/>
    <property type="project" value="TreeGrafter"/>
</dbReference>
<dbReference type="InterPro" id="IPR027417">
    <property type="entry name" value="P-loop_NTPase"/>
</dbReference>
<dbReference type="PROSITE" id="PS51194">
    <property type="entry name" value="HELICASE_CTER"/>
    <property type="match status" value="1"/>
</dbReference>
<evidence type="ECO:0000259" key="14">
    <source>
        <dbReference type="PROSITE" id="PS51194"/>
    </source>
</evidence>
<feature type="domain" description="Chromo" evidence="12">
    <location>
        <begin position="306"/>
        <end position="381"/>
    </location>
</feature>
<dbReference type="GO" id="GO:0005524">
    <property type="term" value="F:ATP binding"/>
    <property type="evidence" value="ECO:0007669"/>
    <property type="project" value="UniProtKB-KW"/>
</dbReference>
<name>A0A8N4F775_ELAGV</name>
<dbReference type="OrthoDB" id="695898at2759"/>
<dbReference type="InterPro" id="IPR000330">
    <property type="entry name" value="SNF2_N"/>
</dbReference>
<dbReference type="InterPro" id="IPR000953">
    <property type="entry name" value="Chromo/chromo_shadow_dom"/>
</dbReference>
<evidence type="ECO:0000256" key="11">
    <source>
        <dbReference type="SAM" id="MobiDB-lite"/>
    </source>
</evidence>
<feature type="region of interest" description="Disordered" evidence="11">
    <location>
        <begin position="2215"/>
        <end position="2238"/>
    </location>
</feature>
<dbReference type="PROSITE" id="PS50016">
    <property type="entry name" value="ZF_PHD_2"/>
    <property type="match status" value="1"/>
</dbReference>
<keyword evidence="8" id="KW-0067">ATP-binding</keyword>
<evidence type="ECO:0000256" key="2">
    <source>
        <dbReference type="ARBA" id="ARBA00022723"/>
    </source>
</evidence>
<keyword evidence="9" id="KW-0539">Nucleus</keyword>
<keyword evidence="4" id="KW-0547">Nucleotide-binding</keyword>
<evidence type="ECO:0000313" key="15">
    <source>
        <dbReference type="Proteomes" id="UP000504607"/>
    </source>
</evidence>
<dbReference type="PANTHER" id="PTHR45623">
    <property type="entry name" value="CHROMODOMAIN-HELICASE-DNA-BINDING PROTEIN 3-RELATED-RELATED"/>
    <property type="match status" value="1"/>
</dbReference>
<dbReference type="InterPro" id="IPR023780">
    <property type="entry name" value="Chromo_domain"/>
</dbReference>
<evidence type="ECO:0000256" key="1">
    <source>
        <dbReference type="ARBA" id="ARBA00004123"/>
    </source>
</evidence>
<reference evidence="16" key="1">
    <citation type="submission" date="2025-08" db="UniProtKB">
        <authorList>
            <consortium name="RefSeq"/>
        </authorList>
    </citation>
    <scope>IDENTIFICATION</scope>
</reference>
<evidence type="ECO:0000256" key="10">
    <source>
        <dbReference type="PROSITE-ProRule" id="PRU00146"/>
    </source>
</evidence>
<dbReference type="GO" id="GO:0005634">
    <property type="term" value="C:nucleus"/>
    <property type="evidence" value="ECO:0007669"/>
    <property type="project" value="UniProtKB-SubCell"/>
</dbReference>
<comment type="subcellular location">
    <subcellularLocation>
        <location evidence="1">Nucleus</location>
    </subcellularLocation>
</comment>
<dbReference type="InterPro" id="IPR056882">
    <property type="entry name" value="MOM1_dom"/>
</dbReference>
<keyword evidence="6" id="KW-0378">Hydrolase</keyword>
<accession>A0A8N4F775</accession>
<keyword evidence="7" id="KW-0862">Zinc</keyword>
<dbReference type="GO" id="GO:0008270">
    <property type="term" value="F:zinc ion binding"/>
    <property type="evidence" value="ECO:0007669"/>
    <property type="project" value="UniProtKB-KW"/>
</dbReference>
<dbReference type="PANTHER" id="PTHR45623:SF13">
    <property type="entry name" value="HELICASE PROTEIN MOM1"/>
    <property type="match status" value="1"/>
</dbReference>
<feature type="domain" description="Chromo" evidence="12">
    <location>
        <begin position="240"/>
        <end position="292"/>
    </location>
</feature>
<dbReference type="InterPro" id="IPR001650">
    <property type="entry name" value="Helicase_C-like"/>
</dbReference>
<keyword evidence="3" id="KW-0677">Repeat</keyword>
<dbReference type="Gene3D" id="6.10.250.1310">
    <property type="match status" value="1"/>
</dbReference>
<feature type="compositionally biased region" description="Polar residues" evidence="11">
    <location>
        <begin position="1885"/>
        <end position="1901"/>
    </location>
</feature>
<keyword evidence="5 10" id="KW-0863">Zinc-finger</keyword>
<sequence>MNSNKNSDSSENKNKDRLDARSYRAFLKQRVKKARRPDSSWISQKEIVDYGEETGMDCLFGEELGTSKLIEPPSRGESPVVVHSDSWSGHGACKRAKIAADLDLDARIRLLDSERISTANVVSSYPFSSGNSFFEQSSVCPEFLRTKDDSQDWVFSSCEAKIGHDLAFFSEVAIQTDSCYNICVFCQCPGSHLCCNGKGCKRSCHLFCLDPLLKDAPLGLWHCPFCVEKRMKSGVHSVSEGMEFILDFKEEMQEEKYYLVKYKGLAHVHNRWIPESQMLLEAPKLVAKFNRRLQEGKVIRWKHEWAKPHRLLQRRYLMLPELADDSLSGFCHQEWLVKWKGLGYDEATWEFENSEFLCSLEGIALKKDYERRREEAKKASDPSNTDKALLLKNTPFSKLYTLPDGCSPRFDKKYLKSINKLLEFWHMGRNAVLIDDQERIVETMLFILALQSHTCRPYLIISAAAALPSWEREFAQLSPSVNIVVYNGTKDVRRMIQTVEFYDEGGRIMFQVLISHSDAVVEDLEALYCIGWEAIIVDECQKSRVSKHFERFRNLSSDFRLLLFSGPLKDGFVDYLNTLSFLDPRGQENAVNISKFDITDDNDRLAILKERLAFYVAYERKPKSSKFQEYWIPAQLSNVQLGQYCNILMSNSDALHLISKVDHVGAISVILNSARKCCDHPYLVDNSLACSLTKDLSLVEKSKFEVNASGKLRLLDKILRNIKTHGLRVLILFQSIDASGKISTGDILDDFLNQRFGANSYEHFINGMTRAKKEAALERFNDKESGRFVFLIGNSACTSSIRLSSVHTVIIYGSDWNPLNDLRVLHKISIGSHLKQVKVFRLYSSWTVEEKVLIFAKQDMVIGHDTQNMSPSISHSLLSWGASYLFDKLHRLLQHNYQSHDWSTSTEKLLMNEVMRLLMQSSNMATITDNSNCSIVVKAQLTGMRYSQNILLFGESENTLSLGNDPLTFWSKLLNRSCPQSKCTSEPPQGTQKKVHQLDELVMEPEGSDDESRKKHKIIVNSTINSAMSVPLQMLTETGEAVNGKAAKVSENTPPSGSDHPFLICTSQEPPGPNISTNETGVPISQAKLGSMCQSCSGTIMNDAVWDLHMPAMSLSSDVDELEMWKLGEKEKLLNAPKDLLSSINPKLLKFCETLRLPDEVKHLAELFLMYIMKNHHFSLGSETLLEGFIISLCWMAASLQKHKINHKESLALAKRYLNFECKEQEVELVYAKLKFLKDFFSHPSGVSENTVQPNSLMIETFFPKHDIHKGIIHEEISGRSSSDHHVMEKCEIRVCESSVPENNTAKDFMHEVNLKKTLSDDEVLEEGEIRESLSSMPSKYAVIYIMHDDSSETASYGDEKMKEGEIRKDLTSMQAQNVFRCVVHEDSSKIVPFDHEGIGEASIRMGQLSVPVNDDIKDNMCKTGPKLTSMDGELEKDEIRKSPVGHTPSEQQNLVNRFSQSSVPGNDDHKDCMHETSPKLTLLDDELEEGELGKSPVAHMPCVQLNLVQQEQNSILETPLVKTHQQIKSLKDELLKKQMDLIDRICSRRLDELLLRQNIELLEFKIMRDEQKMELIKIHNLELDQIHGMHTGPVVREHKIKLLEQDLAKRMNEFNQHMKCQHRRFVRMQIKARNKEKQIRDRWLEEAKAGVLETCFDKLPLSVTGFKLEKFKHERHRYESSVDNKAAASSSDLTRGPVEHFEPSNQPDSMSNCTNIVESHEPSRPSSNISPIIQYVSADNMPLKSANPASHSNEMNAICDEFDGGPRQGQSESCFFSHASECSGCDASASWNQVPSIGKQEKSAVSRVGGDRCSSTLSNAFPASCSVDAGVQEVDLSIHNLTVSDLGLPPSVGLPGTPAPLGSDQELCNHVYCSSELTESSAQQSVLGTAAQPGQSNHKFSQPLPPSIGLTSGMRGHTNTPATVGSDQKPCNQIHCSAQLTERSLQQPVVAAAAQLGQSRKQFSQPFVHLSPPITDIPSTRTPYPSNTDVQPEAGSNFPLNCAMLPSMPQQDPYSNPLHDELMRLHGFKDSFSQWHEEMKLQLRLECDREFDKLRRKYDALIQDAEIKLADSRPRLDIIYKKIQRHQKLVEGFQETLNEIIEGAANAYKDACSSTMQQSMQVARPQFAQGPVEASASRRAPAESNSPPSSTPLPLSSSRLRPPASTAASVPPVQEMQKTTTIFSNNPVRPHFSLVLPTHGDHQFGSVMRAPAPHLRASRPPISSSNRHLESKRPMNQ</sequence>
<keyword evidence="2" id="KW-0479">Metal-binding</keyword>
<keyword evidence="15" id="KW-1185">Reference proteome</keyword>
<dbReference type="InterPro" id="IPR016197">
    <property type="entry name" value="Chromo-like_dom_sf"/>
</dbReference>
<dbReference type="InterPro" id="IPR038718">
    <property type="entry name" value="SNF2-like_sf"/>
</dbReference>
<organism evidence="15 16">
    <name type="scientific">Elaeis guineensis var. tenera</name>
    <name type="common">Oil palm</name>
    <dbReference type="NCBI Taxonomy" id="51953"/>
    <lineage>
        <taxon>Eukaryota</taxon>
        <taxon>Viridiplantae</taxon>
        <taxon>Streptophyta</taxon>
        <taxon>Embryophyta</taxon>
        <taxon>Tracheophyta</taxon>
        <taxon>Spermatophyta</taxon>
        <taxon>Magnoliopsida</taxon>
        <taxon>Liliopsida</taxon>
        <taxon>Arecaceae</taxon>
        <taxon>Arecoideae</taxon>
        <taxon>Cocoseae</taxon>
        <taxon>Elaeidinae</taxon>
        <taxon>Elaeis</taxon>
    </lineage>
</organism>
<feature type="region of interest" description="Disordered" evidence="11">
    <location>
        <begin position="1443"/>
        <end position="1475"/>
    </location>
</feature>
<dbReference type="RefSeq" id="XP_029122314.1">
    <property type="nucleotide sequence ID" value="XM_029266481.1"/>
</dbReference>
<evidence type="ECO:0000256" key="7">
    <source>
        <dbReference type="ARBA" id="ARBA00022833"/>
    </source>
</evidence>
<proteinExistence type="predicted"/>
<feature type="compositionally biased region" description="Basic and acidic residues" evidence="11">
    <location>
        <begin position="8"/>
        <end position="22"/>
    </location>
</feature>
<feature type="compositionally biased region" description="Polar residues" evidence="11">
    <location>
        <begin position="1065"/>
        <end position="1076"/>
    </location>
</feature>
<dbReference type="InterPro" id="IPR019787">
    <property type="entry name" value="Znf_PHD-finger"/>
</dbReference>
<feature type="compositionally biased region" description="Polar residues" evidence="11">
    <location>
        <begin position="1978"/>
        <end position="1990"/>
    </location>
</feature>
<feature type="region of interest" description="Disordered" evidence="11">
    <location>
        <begin position="1970"/>
        <end position="1990"/>
    </location>
</feature>
<feature type="region of interest" description="Disordered" evidence="11">
    <location>
        <begin position="1678"/>
        <end position="1730"/>
    </location>
</feature>
<dbReference type="SUPFAM" id="SSF54160">
    <property type="entry name" value="Chromo domain-like"/>
    <property type="match status" value="2"/>
</dbReference>
<feature type="region of interest" description="Disordered" evidence="11">
    <location>
        <begin position="2120"/>
        <end position="2176"/>
    </location>
</feature>
<evidence type="ECO:0000256" key="6">
    <source>
        <dbReference type="ARBA" id="ARBA00022801"/>
    </source>
</evidence>
<dbReference type="GO" id="GO:0003682">
    <property type="term" value="F:chromatin binding"/>
    <property type="evidence" value="ECO:0007669"/>
    <property type="project" value="TreeGrafter"/>
</dbReference>
<evidence type="ECO:0000313" key="16">
    <source>
        <dbReference type="RefSeq" id="XP_029122314.1"/>
    </source>
</evidence>
<dbReference type="CDD" id="cd18793">
    <property type="entry name" value="SF2_C_SNF"/>
    <property type="match status" value="1"/>
</dbReference>
<feature type="compositionally biased region" description="Basic and acidic residues" evidence="11">
    <location>
        <begin position="2228"/>
        <end position="2238"/>
    </location>
</feature>